<name>C6B9H0_RHILS</name>
<gene>
    <name evidence="1" type="ordered locus">Rleg_5765</name>
</gene>
<dbReference type="EMBL" id="CP001625">
    <property type="protein sequence ID" value="ACS60558.1"/>
    <property type="molecule type" value="Genomic_DNA"/>
</dbReference>
<dbReference type="Proteomes" id="UP000002256">
    <property type="component" value="Plasmid pR132503"/>
</dbReference>
<evidence type="ECO:0000313" key="1">
    <source>
        <dbReference type="EMBL" id="ACS60558.1"/>
    </source>
</evidence>
<dbReference type="OrthoDB" id="9942158at2"/>
<proteinExistence type="predicted"/>
<dbReference type="AlphaFoldDB" id="C6B9H0"/>
<organism evidence="1 2">
    <name type="scientific">Rhizobium leguminosarum bv. trifolii (strain WSM1325)</name>
    <dbReference type="NCBI Taxonomy" id="395491"/>
    <lineage>
        <taxon>Bacteria</taxon>
        <taxon>Pseudomonadati</taxon>
        <taxon>Pseudomonadota</taxon>
        <taxon>Alphaproteobacteria</taxon>
        <taxon>Hyphomicrobiales</taxon>
        <taxon>Rhizobiaceae</taxon>
        <taxon>Rhizobium/Agrobacterium group</taxon>
        <taxon>Rhizobium</taxon>
    </lineage>
</organism>
<dbReference type="HOGENOM" id="CLU_2702274_0_0_5"/>
<keyword evidence="1" id="KW-0614">Plasmid</keyword>
<accession>C6B9H0</accession>
<reference evidence="1 2" key="1">
    <citation type="journal article" date="2010" name="Stand. Genomic Sci.">
        <title>Complete genome sequence of Rhizobium leguminosarum bv. trifolii strain WSM1325, an effective microsymbiont of annual Mediterranean clovers.</title>
        <authorList>
            <person name="Reeve W."/>
            <person name="O'Hara G."/>
            <person name="Chain P."/>
            <person name="Ardley J."/>
            <person name="Brau L."/>
            <person name="Nandesena K."/>
            <person name="Tiwari R."/>
            <person name="Copeland A."/>
            <person name="Nolan M."/>
            <person name="Han C."/>
            <person name="Brettin T."/>
            <person name="Land M."/>
            <person name="Ovchinikova G."/>
            <person name="Ivanova N."/>
            <person name="Mavromatis K."/>
            <person name="Markowitz V."/>
            <person name="Kyrpides N."/>
            <person name="Melino V."/>
            <person name="Denton M."/>
            <person name="Yates R."/>
            <person name="Howieson J."/>
        </authorList>
    </citation>
    <scope>NUCLEOTIDE SEQUENCE [LARGE SCALE GENOMIC DNA]</scope>
    <source>
        <strain evidence="2">WSM1325</strain>
        <plasmid evidence="2">Plasmid pR132503</plasmid>
    </source>
</reference>
<protein>
    <recommendedName>
        <fullName evidence="3">Transcriptional regulator</fullName>
    </recommendedName>
</protein>
<evidence type="ECO:0008006" key="3">
    <source>
        <dbReference type="Google" id="ProtNLM"/>
    </source>
</evidence>
<evidence type="ECO:0000313" key="2">
    <source>
        <dbReference type="Proteomes" id="UP000002256"/>
    </source>
</evidence>
<dbReference type="KEGG" id="rlg:Rleg_5765"/>
<geneLocation type="plasmid" evidence="1 2">
    <name>pR132503</name>
</geneLocation>
<sequence length="73" mass="8045">MTSGAKQVRLKLLLDHLRKGRWRKLPKQVGLKTALVAEELGLIEAKGDDLRARSYRLTVGGSAYLTDIVIAGE</sequence>